<feature type="region of interest" description="Disordered" evidence="1">
    <location>
        <begin position="430"/>
        <end position="528"/>
    </location>
</feature>
<accession>A0A1Z2XLX9</accession>
<feature type="compositionally biased region" description="Low complexity" evidence="1">
    <location>
        <begin position="464"/>
        <end position="473"/>
    </location>
</feature>
<reference evidence="2" key="1">
    <citation type="journal article" date="2017" name="Genome Announc.">
        <title>High-Quality Whole-Genome Sequences of the Oligo-Mouse-Microbiota Bacterial Community.</title>
        <authorList>
            <person name="Garzetti D."/>
            <person name="Brugiroux S."/>
            <person name="Bunk B."/>
            <person name="Pukall R."/>
            <person name="McCoy K.D."/>
            <person name="Macpherson A.J."/>
            <person name="Stecher B."/>
        </authorList>
    </citation>
    <scope>NUCLEOTIDE SEQUENCE</scope>
    <source>
        <strain evidence="2">KB18</strain>
    </source>
</reference>
<dbReference type="EMBL" id="CP065321">
    <property type="protein sequence ID" value="QQR28738.1"/>
    <property type="molecule type" value="Genomic_DNA"/>
</dbReference>
<reference evidence="4" key="2">
    <citation type="submission" date="2017-05" db="EMBL/GenBank/DDBJ databases">
        <title>Improved OligoMM genomes.</title>
        <authorList>
            <person name="Garzetti D."/>
        </authorList>
    </citation>
    <scope>NUCLEOTIDE SEQUENCE [LARGE SCALE GENOMIC DNA]</scope>
    <source>
        <strain evidence="4">KB18</strain>
    </source>
</reference>
<dbReference type="RefSeq" id="WP_066536591.1">
    <property type="nucleotide sequence ID" value="NZ_CP021422.1"/>
</dbReference>
<dbReference type="AlphaFoldDB" id="A0A1Z2XLX9"/>
<dbReference type="EMBL" id="CP021422">
    <property type="protein sequence ID" value="ASB39449.1"/>
    <property type="molecule type" value="Genomic_DNA"/>
</dbReference>
<evidence type="ECO:0000313" key="4">
    <source>
        <dbReference type="Proteomes" id="UP000196710"/>
    </source>
</evidence>
<dbReference type="PANTHER" id="PTHR35788:SF1">
    <property type="entry name" value="EXPORTED PROTEIN"/>
    <property type="match status" value="1"/>
</dbReference>
<dbReference type="InterPro" id="IPR052913">
    <property type="entry name" value="Glycopeptide_resist_protein"/>
</dbReference>
<dbReference type="Pfam" id="PF04294">
    <property type="entry name" value="VanW"/>
    <property type="match status" value="1"/>
</dbReference>
<dbReference type="PANTHER" id="PTHR35788">
    <property type="entry name" value="EXPORTED PROTEIN-RELATED"/>
    <property type="match status" value="1"/>
</dbReference>
<name>A0A1Z2XLX9_9FIRM</name>
<dbReference type="Proteomes" id="UP000196710">
    <property type="component" value="Chromosome"/>
</dbReference>
<evidence type="ECO:0000313" key="3">
    <source>
        <dbReference type="EMBL" id="QQR28738.1"/>
    </source>
</evidence>
<dbReference type="KEGG" id="amur:ADH66_01540"/>
<dbReference type="InterPro" id="IPR007391">
    <property type="entry name" value="Vancomycin_resist_VanW"/>
</dbReference>
<feature type="compositionally biased region" description="Pro residues" evidence="1">
    <location>
        <begin position="474"/>
        <end position="520"/>
    </location>
</feature>
<evidence type="ECO:0000313" key="2">
    <source>
        <dbReference type="EMBL" id="ASB39449.1"/>
    </source>
</evidence>
<evidence type="ECO:0000256" key="1">
    <source>
        <dbReference type="SAM" id="MobiDB-lite"/>
    </source>
</evidence>
<protein>
    <submittedName>
        <fullName evidence="3">VanW family protein</fullName>
    </submittedName>
</protein>
<gene>
    <name evidence="2" type="ORF">ADH66_01540</name>
    <name evidence="3" type="ORF">I5Q82_11555</name>
</gene>
<sequence>MAKKNGRLEWRRIGALAAAVMLALTLGACKGKGEESSSEIEGPEISDTSVFPEGTEIGGVNIGGKTEEEALEIAKGAMKEAIDGLEISVTFQDDTVSLSGDDFAIKDVLELSLPDMLKSGKAEKYELPFVADLSAEGERKLTEAAKACFVEGKDASIEKFDTEAQKFIFTDEQPGKRVDMTATLRNVRQLLAQKHGGLLQAEFVESKPKVTKKYLEENFKLLSTYSTESTNNSNGNSNMALALSHVNGTILQPGQEFSYNGTIGDSTDPGAGWLPAGGLVGGMSVQVYGGGICQGSTTIYNAALMAGMEIVERDCHAIPSSYCPIGLDATVDYGSIDFRFRNSLKNPVYIASWMDGVILTVNFYGVFPEEWDDIQLGSEQTGYEPPRDTVEFEVDGSLQKGQYVRKTGGNPGYYASAWRTYYKNGESVRTESLPDSYYGSTGKRYKVGPGTDTSKVDTSKESGSTDPKATATPSPTPAPKPKPTQGPTPVPPPVETPEPTQAPTPEPTEPPVVEPTPEPPVDGGETGE</sequence>
<organism evidence="3 5">
    <name type="scientific">Acutalibacter muris</name>
    <dbReference type="NCBI Taxonomy" id="1796620"/>
    <lineage>
        <taxon>Bacteria</taxon>
        <taxon>Bacillati</taxon>
        <taxon>Bacillota</taxon>
        <taxon>Clostridia</taxon>
        <taxon>Eubacteriales</taxon>
        <taxon>Acutalibacteraceae</taxon>
        <taxon>Acutalibacter</taxon>
    </lineage>
</organism>
<evidence type="ECO:0000313" key="5">
    <source>
        <dbReference type="Proteomes" id="UP000596035"/>
    </source>
</evidence>
<dbReference type="PROSITE" id="PS51257">
    <property type="entry name" value="PROKAR_LIPOPROTEIN"/>
    <property type="match status" value="1"/>
</dbReference>
<reference evidence="3 5" key="3">
    <citation type="submission" date="2020-11" db="EMBL/GenBank/DDBJ databases">
        <title>Closed and high quality bacterial genomes of the OMM12 community.</title>
        <authorList>
            <person name="Marbouty M."/>
            <person name="Lamy-Besnier Q."/>
            <person name="Debarbieux L."/>
            <person name="Koszul R."/>
        </authorList>
    </citation>
    <scope>NUCLEOTIDE SEQUENCE [LARGE SCALE GENOMIC DNA]</scope>
    <source>
        <strain evidence="3 5">KB18</strain>
    </source>
</reference>
<dbReference type="Proteomes" id="UP000596035">
    <property type="component" value="Chromosome"/>
</dbReference>
<proteinExistence type="predicted"/>
<keyword evidence="4" id="KW-1185">Reference proteome</keyword>